<comment type="caution">
    <text evidence="3">The sequence shown here is derived from an EMBL/GenBank/DDBJ whole genome shotgun (WGS) entry which is preliminary data.</text>
</comment>
<accession>A0A438CH54</accession>
<organism evidence="3 4">
    <name type="scientific">Vitis vinifera</name>
    <name type="common">Grape</name>
    <dbReference type="NCBI Taxonomy" id="29760"/>
    <lineage>
        <taxon>Eukaryota</taxon>
        <taxon>Viridiplantae</taxon>
        <taxon>Streptophyta</taxon>
        <taxon>Embryophyta</taxon>
        <taxon>Tracheophyta</taxon>
        <taxon>Spermatophyta</taxon>
        <taxon>Magnoliopsida</taxon>
        <taxon>eudicotyledons</taxon>
        <taxon>Gunneridae</taxon>
        <taxon>Pentapetalae</taxon>
        <taxon>rosids</taxon>
        <taxon>Vitales</taxon>
        <taxon>Vitaceae</taxon>
        <taxon>Viteae</taxon>
        <taxon>Vitis</taxon>
    </lineage>
</organism>
<dbReference type="EMBL" id="QGNW01002230">
    <property type="protein sequence ID" value="RVW22516.1"/>
    <property type="molecule type" value="Genomic_DNA"/>
</dbReference>
<dbReference type="Pfam" id="PF03732">
    <property type="entry name" value="Retrotrans_gag"/>
    <property type="match status" value="1"/>
</dbReference>
<dbReference type="AlphaFoldDB" id="A0A438CH54"/>
<proteinExistence type="predicted"/>
<evidence type="ECO:0000313" key="4">
    <source>
        <dbReference type="Proteomes" id="UP000288805"/>
    </source>
</evidence>
<dbReference type="Proteomes" id="UP000288805">
    <property type="component" value="Unassembled WGS sequence"/>
</dbReference>
<evidence type="ECO:0000256" key="1">
    <source>
        <dbReference type="SAM" id="MobiDB-lite"/>
    </source>
</evidence>
<feature type="region of interest" description="Disordered" evidence="1">
    <location>
        <begin position="67"/>
        <end position="102"/>
    </location>
</feature>
<evidence type="ECO:0000313" key="3">
    <source>
        <dbReference type="EMBL" id="RVW22516.1"/>
    </source>
</evidence>
<feature type="compositionally biased region" description="Polar residues" evidence="1">
    <location>
        <begin position="78"/>
        <end position="87"/>
    </location>
</feature>
<sequence>MQSLTQGNRSVKDYYKEMEIAMIRANVEEDQEATMARFLVGLNGEITNLVELQHYVELEDMKEEKQAIAKPKIEQKQEVTSNGNQDNGKIESDDEDDTKIMPPLEDVDDEEYAIQGRPWQFDRHVKHDDFTNKYSFVLNQMTITLVPLSPNQVYEDQVRSLMMSFSKRFHMAYLLFKELNIKSISYPVFPFQIDQLIEMTTEITDVEDAGTWREMVGGVTTCFGKHTTNSLLKRRGKKESKLSQMEGALKAWVEALKDRIETFQARTEALLAITERYKSGTSSEATSAVVEKFTTPEWIKIFMNMPNERKMAWLDRF</sequence>
<feature type="domain" description="Retrotransposon gag" evidence="2">
    <location>
        <begin position="2"/>
        <end position="43"/>
    </location>
</feature>
<feature type="compositionally biased region" description="Basic and acidic residues" evidence="1">
    <location>
        <begin position="67"/>
        <end position="77"/>
    </location>
</feature>
<protein>
    <recommendedName>
        <fullName evidence="2">Retrotransposon gag domain-containing protein</fullName>
    </recommendedName>
</protein>
<name>A0A438CH54_VITVI</name>
<dbReference type="InterPro" id="IPR005162">
    <property type="entry name" value="Retrotrans_gag_dom"/>
</dbReference>
<evidence type="ECO:0000259" key="2">
    <source>
        <dbReference type="Pfam" id="PF03732"/>
    </source>
</evidence>
<reference evidence="3 4" key="1">
    <citation type="journal article" date="2018" name="PLoS Genet.">
        <title>Population sequencing reveals clonal diversity and ancestral inbreeding in the grapevine cultivar Chardonnay.</title>
        <authorList>
            <person name="Roach M.J."/>
            <person name="Johnson D.L."/>
            <person name="Bohlmann J."/>
            <person name="van Vuuren H.J."/>
            <person name="Jones S.J."/>
            <person name="Pretorius I.S."/>
            <person name="Schmidt S.A."/>
            <person name="Borneman A.R."/>
        </authorList>
    </citation>
    <scope>NUCLEOTIDE SEQUENCE [LARGE SCALE GENOMIC DNA]</scope>
    <source>
        <strain evidence="4">cv. Chardonnay</strain>
        <tissue evidence="3">Leaf</tissue>
    </source>
</reference>
<dbReference type="PANTHER" id="PTHR35046:SF9">
    <property type="entry name" value="RNA-DIRECTED DNA POLYMERASE"/>
    <property type="match status" value="1"/>
</dbReference>
<gene>
    <name evidence="3" type="ORF">CK203_108924</name>
</gene>
<dbReference type="PANTHER" id="PTHR35046">
    <property type="entry name" value="ZINC KNUCKLE (CCHC-TYPE) FAMILY PROTEIN"/>
    <property type="match status" value="1"/>
</dbReference>